<dbReference type="AlphaFoldDB" id="A0A3E3E2A7"/>
<organism evidence="1 2">
    <name type="scientific">Anaerofustis stercorihominis</name>
    <dbReference type="NCBI Taxonomy" id="214853"/>
    <lineage>
        <taxon>Bacteria</taxon>
        <taxon>Bacillati</taxon>
        <taxon>Bacillota</taxon>
        <taxon>Clostridia</taxon>
        <taxon>Eubacteriales</taxon>
        <taxon>Eubacteriaceae</taxon>
        <taxon>Anaerofustis</taxon>
    </lineage>
</organism>
<reference evidence="1 2" key="1">
    <citation type="submission" date="2018-08" db="EMBL/GenBank/DDBJ databases">
        <title>A genome reference for cultivated species of the human gut microbiota.</title>
        <authorList>
            <person name="Zou Y."/>
            <person name="Xue W."/>
            <person name="Luo G."/>
        </authorList>
    </citation>
    <scope>NUCLEOTIDE SEQUENCE [LARGE SCALE GENOMIC DNA]</scope>
    <source>
        <strain evidence="1 2">AM25-6</strain>
    </source>
</reference>
<accession>A0A3E3E2A7</accession>
<comment type="caution">
    <text evidence="1">The sequence shown here is derived from an EMBL/GenBank/DDBJ whole genome shotgun (WGS) entry which is preliminary data.</text>
</comment>
<dbReference type="RefSeq" id="WP_117531501.1">
    <property type="nucleotide sequence ID" value="NZ_QUSM01000002.1"/>
</dbReference>
<protein>
    <submittedName>
        <fullName evidence="1">Uncharacterized protein</fullName>
    </submittedName>
</protein>
<proteinExistence type="predicted"/>
<sequence>MKVRELTDEYLDLIKSDINKSKESYNESIKYIENSTAIYHGEHIRFPYVPKLYTTEVIDYFKYVAMTTHTILCKIINKYIEDKEYRKLFPFSKELEELILCENYYEQPLPITRIDLFLNEENFTFKFCEFNADGASAMNEDRELNNAYKNDKIFNEFSKKYNIAHFELFNSWVEEFLNIYDTFKYKVEKPTIGIIDFMESATNEEFKVFKSSFEKRGYKTVIADITTLKYDDGLYTKDGVKIDAVYRRAVTSEMMEKIEKIPAFIEAIKDKKTCIIGSLRTQVIHNKIVYMIMHKKETFDFMTDEEILFIKDHIPYTCWLKDGEFDRDEVINNKDSWIIKPDDLYGARGVYAGVDYTKEEFMKFVDENTDKGYLLQEYAAMYKTKNFIKEKNGEFVFDDFSNMPGIFIYNGKFKGLYSRGGRQGIICEAAGGIAMCSMHVEV</sequence>
<dbReference type="SUPFAM" id="SSF56059">
    <property type="entry name" value="Glutathione synthetase ATP-binding domain-like"/>
    <property type="match status" value="1"/>
</dbReference>
<name>A0A3E3E2A7_9FIRM</name>
<dbReference type="EMBL" id="QUSM01000002">
    <property type="protein sequence ID" value="RGD75299.1"/>
    <property type="molecule type" value="Genomic_DNA"/>
</dbReference>
<gene>
    <name evidence="1" type="ORF">DW687_02945</name>
</gene>
<evidence type="ECO:0000313" key="1">
    <source>
        <dbReference type="EMBL" id="RGD75299.1"/>
    </source>
</evidence>
<dbReference type="Proteomes" id="UP000261212">
    <property type="component" value="Unassembled WGS sequence"/>
</dbReference>
<evidence type="ECO:0000313" key="2">
    <source>
        <dbReference type="Proteomes" id="UP000261212"/>
    </source>
</evidence>